<protein>
    <submittedName>
        <fullName evidence="1">Undecaprenyl/decaprenyl-phosphate alpha-N-acetylglucosaminyl 1-phosphate transferase</fullName>
    </submittedName>
</protein>
<comment type="caution">
    <text evidence="1">The sequence shown here is derived from an EMBL/GenBank/DDBJ whole genome shotgun (WGS) entry which is preliminary data.</text>
</comment>
<proteinExistence type="predicted"/>
<keyword evidence="1" id="KW-0808">Transferase</keyword>
<organism evidence="1 2">
    <name type="scientific">Palleniella muris</name>
    <dbReference type="NCBI Taxonomy" id="3038145"/>
    <lineage>
        <taxon>Bacteria</taxon>
        <taxon>Pseudomonadati</taxon>
        <taxon>Bacteroidota</taxon>
        <taxon>Bacteroidia</taxon>
        <taxon>Bacteroidales</taxon>
        <taxon>Prevotellaceae</taxon>
        <taxon>Palleniella</taxon>
    </lineage>
</organism>
<name>A0AC61QR04_9BACT</name>
<evidence type="ECO:0000313" key="1">
    <source>
        <dbReference type="EMBL" id="TGX82435.1"/>
    </source>
</evidence>
<keyword evidence="2" id="KW-1185">Reference proteome</keyword>
<accession>A0AC61QR04</accession>
<evidence type="ECO:0000313" key="2">
    <source>
        <dbReference type="Proteomes" id="UP000308886"/>
    </source>
</evidence>
<dbReference type="Proteomes" id="UP000308886">
    <property type="component" value="Unassembled WGS sequence"/>
</dbReference>
<gene>
    <name evidence="1" type="ORF">E5358_06590</name>
</gene>
<sequence length="373" mass="41617">MNVIFVLAVTFVITLCIGIFLTPRVVAVAKELHLYDLPDSRKVHQIPIPRVGGVMFLPTVVIAITLVLVVLLRMGVMGDKVWEGATIQHFMAYMAGAMMLYVIGLYDDIHGVGYKMKFCVQISAAVLLCVSGLWVADFSYVFFIRAVPFWIGMPFTVLFVVYVTNAMNLIDGIDGLASGLSIVAMTVIAGLNIISGNFTWALIPVAYLGVLVSFFYYNVFCKRDKTFMGDAGSLTLGFTLSFLILHFWQKDPVWNVSLHNIGIVALSTLAIPLLDVVRVFASRLRDGRNPFLPDKNHIHHKLLRAGLTGRMTMVAILLLSVMFITVNYLVSNISQTLMIVVDVLLFVVMHYAINFFIFRKEGRGNVWDKTFSL</sequence>
<dbReference type="EMBL" id="SRZC01000009">
    <property type="protein sequence ID" value="TGX82435.1"/>
    <property type="molecule type" value="Genomic_DNA"/>
</dbReference>
<reference evidence="1" key="1">
    <citation type="submission" date="2019-04" db="EMBL/GenBank/DDBJ databases">
        <title>Microbes associate with the intestines of laboratory mice.</title>
        <authorList>
            <person name="Navarre W."/>
            <person name="Wong E."/>
            <person name="Huang K."/>
            <person name="Tropini C."/>
            <person name="Ng K."/>
            <person name="Yu B."/>
        </authorList>
    </citation>
    <scope>NUCLEOTIDE SEQUENCE</scope>
    <source>
        <strain evidence="1">NM73_A23</strain>
    </source>
</reference>